<evidence type="ECO:0000313" key="1">
    <source>
        <dbReference type="EMBL" id="MBA1307298.1"/>
    </source>
</evidence>
<dbReference type="Gene3D" id="3.30.365.10">
    <property type="entry name" value="Aldehyde oxidase/xanthine dehydrogenase, molybdopterin binding domain"/>
    <property type="match status" value="1"/>
</dbReference>
<comment type="caution">
    <text evidence="1">The sequence shown here is derived from an EMBL/GenBank/DDBJ whole genome shotgun (WGS) entry which is preliminary data.</text>
</comment>
<dbReference type="InterPro" id="IPR037165">
    <property type="entry name" value="AldOxase/xan_DH_Mopterin-bd_sf"/>
</dbReference>
<gene>
    <name evidence="1" type="ORF">G7024_23225</name>
</gene>
<proteinExistence type="predicted"/>
<name>A0AA40V7X8_STUST</name>
<dbReference type="AlphaFoldDB" id="A0AA40V7X8"/>
<organism evidence="1 2">
    <name type="scientific">Stutzerimonas stutzeri</name>
    <name type="common">Pseudomonas stutzeri</name>
    <dbReference type="NCBI Taxonomy" id="316"/>
    <lineage>
        <taxon>Bacteria</taxon>
        <taxon>Pseudomonadati</taxon>
        <taxon>Pseudomonadota</taxon>
        <taxon>Gammaproteobacteria</taxon>
        <taxon>Pseudomonadales</taxon>
        <taxon>Pseudomonadaceae</taxon>
        <taxon>Stutzerimonas</taxon>
    </lineage>
</organism>
<evidence type="ECO:0000313" key="2">
    <source>
        <dbReference type="Proteomes" id="UP001138621"/>
    </source>
</evidence>
<accession>A0AA40V7X8</accession>
<sequence>MATISTTSSPFAIAVLEVAVDDKGAVRVLSVDMAIGCGPQINPGGSALSLKVAPSWV</sequence>
<dbReference type="RefSeq" id="WP_156245388.1">
    <property type="nucleotide sequence ID" value="NZ_CP101739.1"/>
</dbReference>
<dbReference type="GO" id="GO:0016491">
    <property type="term" value="F:oxidoreductase activity"/>
    <property type="evidence" value="ECO:0007669"/>
    <property type="project" value="InterPro"/>
</dbReference>
<dbReference type="Proteomes" id="UP001138621">
    <property type="component" value="Unassembled WGS sequence"/>
</dbReference>
<protein>
    <submittedName>
        <fullName evidence="1">Uncharacterized protein</fullName>
    </submittedName>
</protein>
<dbReference type="SUPFAM" id="SSF56003">
    <property type="entry name" value="Molybdenum cofactor-binding domain"/>
    <property type="match status" value="1"/>
</dbReference>
<dbReference type="EMBL" id="JAAMRD010000031">
    <property type="protein sequence ID" value="MBA1307298.1"/>
    <property type="molecule type" value="Genomic_DNA"/>
</dbReference>
<reference evidence="1" key="1">
    <citation type="submission" date="2020-02" db="EMBL/GenBank/DDBJ databases">
        <title>Synteny-based analysis reveals conserved mechanism for high triclosan tolerance in Pseudomonas, as well as instances of horizontal transfer.</title>
        <authorList>
            <person name="Mcfarland A.G."/>
            <person name="Bertucci H.K."/>
            <person name="Litmann E."/>
            <person name="Shen J."/>
            <person name="Huttenhower C."/>
            <person name="Hartmann E.M."/>
        </authorList>
    </citation>
    <scope>NUCLEOTIDE SEQUENCE</scope>
    <source>
        <strain evidence="1">109A1</strain>
    </source>
</reference>